<evidence type="ECO:0008006" key="4">
    <source>
        <dbReference type="Google" id="ProtNLM"/>
    </source>
</evidence>
<dbReference type="RefSeq" id="WP_130599103.1">
    <property type="nucleotide sequence ID" value="NZ_CP036200.1"/>
</dbReference>
<proteinExistence type="predicted"/>
<dbReference type="Gene3D" id="2.40.160.60">
    <property type="entry name" value="Outer membrane protein transport protein (OMPP1/FadL/TodX)"/>
    <property type="match status" value="1"/>
</dbReference>
<keyword evidence="1" id="KW-0732">Signal</keyword>
<feature type="chain" id="PRO_5019263572" description="Type IX secretion system membrane protein PorP/SprF" evidence="1">
    <location>
        <begin position="34"/>
        <end position="406"/>
    </location>
</feature>
<reference evidence="2 3" key="1">
    <citation type="submission" date="2019-02" db="EMBL/GenBank/DDBJ databases">
        <title>Shewanella sp. D4-2 isolated from Dokdo Island.</title>
        <authorList>
            <person name="Baek K."/>
        </authorList>
    </citation>
    <scope>NUCLEOTIDE SEQUENCE [LARGE SCALE GENOMIC DNA]</scope>
    <source>
        <strain evidence="2 3">D4-2</strain>
    </source>
</reference>
<gene>
    <name evidence="2" type="ORF">EXU30_08405</name>
</gene>
<dbReference type="Proteomes" id="UP000291106">
    <property type="component" value="Chromosome"/>
</dbReference>
<dbReference type="AlphaFoldDB" id="A0A411PGJ9"/>
<sequence>MTTYTERNRKSLKLKLLPLGAVASAIISTSTMAHQFDARSYAMGGVGASSADYLTAPFHNPALAAKYEQDDDIALLFPSIGADANDPTDIIQNVEDFSDIYDEFKGMSNPTEADAQKVIDQLKLVQGDYAQVQAGTHLALAIPNDLVSVNVFAQAYADALVFADITDEDLVPENIIKQDLSSQALTMGVVVSEFGVSLAKSYKLPTATIYYGVSPKYQNVKTINYISDIENYKFDDWDDDRYQSDDNNFNVDLGIAYQHNAGFGVALAAKNVIKNSYNTQIIKGVQGQYEVSPTYTLSGNYQNHLLTAAIDIQLNESEGYKGITGTSNAYDAEADNRQFAALGVEFFPESWFKLRAGYQTDLTNNTDDSITAGLGFSPFDVFHFDLSARYADSKDMGAALQTRFTF</sequence>
<evidence type="ECO:0000313" key="3">
    <source>
        <dbReference type="Proteomes" id="UP000291106"/>
    </source>
</evidence>
<organism evidence="2 3">
    <name type="scientific">Shewanella maritima</name>
    <dbReference type="NCBI Taxonomy" id="2520507"/>
    <lineage>
        <taxon>Bacteria</taxon>
        <taxon>Pseudomonadati</taxon>
        <taxon>Pseudomonadota</taxon>
        <taxon>Gammaproteobacteria</taxon>
        <taxon>Alteromonadales</taxon>
        <taxon>Shewanellaceae</taxon>
        <taxon>Shewanella</taxon>
    </lineage>
</organism>
<dbReference type="OrthoDB" id="6077588at2"/>
<protein>
    <recommendedName>
        <fullName evidence="4">Type IX secretion system membrane protein PorP/SprF</fullName>
    </recommendedName>
</protein>
<evidence type="ECO:0000256" key="1">
    <source>
        <dbReference type="SAM" id="SignalP"/>
    </source>
</evidence>
<evidence type="ECO:0000313" key="2">
    <source>
        <dbReference type="EMBL" id="QBF82707.1"/>
    </source>
</evidence>
<keyword evidence="3" id="KW-1185">Reference proteome</keyword>
<name>A0A411PGJ9_9GAMM</name>
<dbReference type="SUPFAM" id="SSF56935">
    <property type="entry name" value="Porins"/>
    <property type="match status" value="1"/>
</dbReference>
<dbReference type="Pfam" id="PF13729">
    <property type="entry name" value="TraF_2"/>
    <property type="match status" value="1"/>
</dbReference>
<dbReference type="KEGG" id="smai:EXU30_08405"/>
<dbReference type="EMBL" id="CP036200">
    <property type="protein sequence ID" value="QBF82707.1"/>
    <property type="molecule type" value="Genomic_DNA"/>
</dbReference>
<dbReference type="InterPro" id="IPR032811">
    <property type="entry name" value="Put_conjugal_transfer"/>
</dbReference>
<feature type="signal peptide" evidence="1">
    <location>
        <begin position="1"/>
        <end position="33"/>
    </location>
</feature>
<accession>A0A411PGJ9</accession>